<evidence type="ECO:0000313" key="2">
    <source>
        <dbReference type="Proteomes" id="UP000567293"/>
    </source>
</evidence>
<comment type="caution">
    <text evidence="1">The sequence shown here is derived from an EMBL/GenBank/DDBJ whole genome shotgun (WGS) entry which is preliminary data.</text>
</comment>
<accession>A0A7V8NNC3</accession>
<evidence type="ECO:0000313" key="1">
    <source>
        <dbReference type="EMBL" id="MBA0084235.1"/>
    </source>
</evidence>
<reference evidence="1" key="1">
    <citation type="submission" date="2020-06" db="EMBL/GenBank/DDBJ databases">
        <title>Legume-microbial interactions unlock mineral nutrients during tropical forest succession.</title>
        <authorList>
            <person name="Epihov D.Z."/>
        </authorList>
    </citation>
    <scope>NUCLEOTIDE SEQUENCE [LARGE SCALE GENOMIC DNA]</scope>
    <source>
        <strain evidence="1">Pan2503</strain>
    </source>
</reference>
<name>A0A7V8NNC3_9BACT</name>
<dbReference type="AlphaFoldDB" id="A0A7V8NNC3"/>
<protein>
    <submittedName>
        <fullName evidence="1">Uncharacterized protein</fullName>
    </submittedName>
</protein>
<dbReference type="Proteomes" id="UP000567293">
    <property type="component" value="Unassembled WGS sequence"/>
</dbReference>
<organism evidence="1 2">
    <name type="scientific">Candidatus Acidiferrum panamense</name>
    <dbReference type="NCBI Taxonomy" id="2741543"/>
    <lineage>
        <taxon>Bacteria</taxon>
        <taxon>Pseudomonadati</taxon>
        <taxon>Acidobacteriota</taxon>
        <taxon>Terriglobia</taxon>
        <taxon>Candidatus Acidiferrales</taxon>
        <taxon>Candidatus Acidiferrum</taxon>
    </lineage>
</organism>
<keyword evidence="2" id="KW-1185">Reference proteome</keyword>
<dbReference type="EMBL" id="JACDQQ010000435">
    <property type="protein sequence ID" value="MBA0084235.1"/>
    <property type="molecule type" value="Genomic_DNA"/>
</dbReference>
<sequence length="113" mass="12434">MDGKSFRLADEVRYIQQRAAEHDGRIVSIGQLVLFSTETGDAWLLDPLDHLAARLARDGDPEPTHIEDTDTTFAIESKGQYHIEGGTFVYVDGPSGRMTAISGYPTRKLAQLG</sequence>
<proteinExistence type="predicted"/>
<gene>
    <name evidence="1" type="ORF">HRJ53_04500</name>
</gene>